<gene>
    <name evidence="10" type="ORF">E4U09_002814</name>
</gene>
<keyword evidence="6 7" id="KW-0326">Glycosidase</keyword>
<dbReference type="Pfam" id="PF16499">
    <property type="entry name" value="Melibiase_2"/>
    <property type="match status" value="1"/>
</dbReference>
<comment type="caution">
    <text evidence="10">The sequence shown here is derived from an EMBL/GenBank/DDBJ whole genome shotgun (WGS) entry which is preliminary data.</text>
</comment>
<evidence type="ECO:0000256" key="8">
    <source>
        <dbReference type="SAM" id="SignalP"/>
    </source>
</evidence>
<comment type="similarity">
    <text evidence="2 7">Belongs to the glycosyl hydrolase 27 family.</text>
</comment>
<organism evidence="10 11">
    <name type="scientific">Claviceps aff. purpurea</name>
    <dbReference type="NCBI Taxonomy" id="1967640"/>
    <lineage>
        <taxon>Eukaryota</taxon>
        <taxon>Fungi</taxon>
        <taxon>Dikarya</taxon>
        <taxon>Ascomycota</taxon>
        <taxon>Pezizomycotina</taxon>
        <taxon>Sordariomycetes</taxon>
        <taxon>Hypocreomycetidae</taxon>
        <taxon>Hypocreales</taxon>
        <taxon>Clavicipitaceae</taxon>
        <taxon>Claviceps</taxon>
    </lineage>
</organism>
<comment type="catalytic activity">
    <reaction evidence="1 7">
        <text>Hydrolysis of terminal, non-reducing alpha-D-galactose residues in alpha-D-galactosides, including galactose oligosaccharides, galactomannans and galactolipids.</text>
        <dbReference type="EC" id="3.2.1.22"/>
    </reaction>
</comment>
<dbReference type="PRINTS" id="PR00740">
    <property type="entry name" value="GLHYDRLASE27"/>
</dbReference>
<dbReference type="Gene3D" id="2.60.40.1180">
    <property type="entry name" value="Golgi alpha-mannosidase II"/>
    <property type="match status" value="1"/>
</dbReference>
<dbReference type="SUPFAM" id="SSF51011">
    <property type="entry name" value="Glycosyl hydrolase domain"/>
    <property type="match status" value="1"/>
</dbReference>
<dbReference type="GO" id="GO:0005975">
    <property type="term" value="P:carbohydrate metabolic process"/>
    <property type="evidence" value="ECO:0007669"/>
    <property type="project" value="InterPro"/>
</dbReference>
<dbReference type="EMBL" id="SRRH01000232">
    <property type="protein sequence ID" value="KAG6293910.1"/>
    <property type="molecule type" value="Genomic_DNA"/>
</dbReference>
<keyword evidence="11" id="KW-1185">Reference proteome</keyword>
<evidence type="ECO:0000313" key="10">
    <source>
        <dbReference type="EMBL" id="KAG6293910.1"/>
    </source>
</evidence>
<dbReference type="PANTHER" id="PTHR11452">
    <property type="entry name" value="ALPHA-GALACTOSIDASE/ALPHA-N-ACETYLGALACTOSAMINIDASE"/>
    <property type="match status" value="1"/>
</dbReference>
<reference evidence="10 11" key="1">
    <citation type="journal article" date="2020" name="bioRxiv">
        <title>Whole genome comparisons of ergot fungi reveals the divergence and evolution of species within the genus Claviceps are the result of varying mechanisms driving genome evolution and host range expansion.</title>
        <authorList>
            <person name="Wyka S.A."/>
            <person name="Mondo S.J."/>
            <person name="Liu M."/>
            <person name="Dettman J."/>
            <person name="Nalam V."/>
            <person name="Broders K.D."/>
        </authorList>
    </citation>
    <scope>NUCLEOTIDE SEQUENCE [LARGE SCALE GENOMIC DNA]</scope>
    <source>
        <strain evidence="10 11">Clav52</strain>
    </source>
</reference>
<keyword evidence="7" id="KW-1015">Disulfide bond</keyword>
<dbReference type="InterPro" id="IPR041233">
    <property type="entry name" value="Melibiase_C"/>
</dbReference>
<feature type="signal peptide" evidence="8">
    <location>
        <begin position="1"/>
        <end position="21"/>
    </location>
</feature>
<evidence type="ECO:0000256" key="7">
    <source>
        <dbReference type="RuleBase" id="RU361168"/>
    </source>
</evidence>
<dbReference type="InterPro" id="IPR013785">
    <property type="entry name" value="Aldolase_TIM"/>
</dbReference>
<dbReference type="CDD" id="cd14792">
    <property type="entry name" value="GH27"/>
    <property type="match status" value="1"/>
</dbReference>
<evidence type="ECO:0000256" key="6">
    <source>
        <dbReference type="ARBA" id="ARBA00023295"/>
    </source>
</evidence>
<evidence type="ECO:0000256" key="2">
    <source>
        <dbReference type="ARBA" id="ARBA00009743"/>
    </source>
</evidence>
<dbReference type="PANTHER" id="PTHR11452:SF75">
    <property type="entry name" value="ALPHA-GALACTOSIDASE MEL1"/>
    <property type="match status" value="1"/>
</dbReference>
<evidence type="ECO:0000259" key="9">
    <source>
        <dbReference type="Pfam" id="PF17801"/>
    </source>
</evidence>
<dbReference type="Gene3D" id="2.60.120.260">
    <property type="entry name" value="Galactose-binding domain-like"/>
    <property type="match status" value="1"/>
</dbReference>
<proteinExistence type="inferred from homology"/>
<evidence type="ECO:0000256" key="5">
    <source>
        <dbReference type="ARBA" id="ARBA00022801"/>
    </source>
</evidence>
<sequence length="562" mass="59783">MRFSSPREAIALAFAVTTSLAATAFPSTPLMGYNSYNHLSCSPSDTSIRNAINGLASRGFVAAGYTFFQIDCGWASRDGQRNASNGALKIDLHAFPNGLQPLSDLARSKGMRWSMYSDAGVRMCDPQVPSPVLGSSGKEAADAALFKTLNTEYVKYDYCYADGPAANQNAPKGARTDFITRYSAMWKELQRVGIPGMLICQWGTPYSSQVSGATRLQGPNQWTRGISTSFRFSDDIGTGWGNVYRIYNQAVHVARSGLVGPGHIPDADLLEVGNPGMTFDEQATHFAMWAMLKSSLMVSTDPTALSNQMVAVLQNKHLIAMNQDSAVKPIQLVQRWTSDRDVWMGSLANGDLAVLVVDLSNRRRTLTLNFADIGVASAAVLDAWTGVNTAGVSGSYSKTVNGRGSLALRLSGVKYASSSGAAKYNYFSVASGALSAGAKVVACSGCSSSKKVSYLGGAGAGRVVLSNIRTSQATQKVRFDYVNGDVCYLGGGSNERVASIRVNGGAEQVVSFPLSGYDWERDVYQGYVVELSGFNVHGTNTISISGSGTGWAPDLDRVGVVA</sequence>
<protein>
    <recommendedName>
        <fullName evidence="3 7">Alpha-galactosidase</fullName>
        <ecNumber evidence="3 7">3.2.1.22</ecNumber>
    </recommendedName>
    <alternativeName>
        <fullName evidence="7">Melibiase</fullName>
    </alternativeName>
</protein>
<evidence type="ECO:0000256" key="3">
    <source>
        <dbReference type="ARBA" id="ARBA00012755"/>
    </source>
</evidence>
<keyword evidence="4 8" id="KW-0732">Signal</keyword>
<dbReference type="AlphaFoldDB" id="A0A9P7QG43"/>
<feature type="chain" id="PRO_5040178781" description="Alpha-galactosidase" evidence="8">
    <location>
        <begin position="22"/>
        <end position="562"/>
    </location>
</feature>
<evidence type="ECO:0000313" key="11">
    <source>
        <dbReference type="Proteomes" id="UP000707071"/>
    </source>
</evidence>
<dbReference type="InterPro" id="IPR017853">
    <property type="entry name" value="GH"/>
</dbReference>
<accession>A0A9P7QG43</accession>
<dbReference type="Proteomes" id="UP000707071">
    <property type="component" value="Unassembled WGS sequence"/>
</dbReference>
<evidence type="ECO:0000256" key="4">
    <source>
        <dbReference type="ARBA" id="ARBA00022729"/>
    </source>
</evidence>
<dbReference type="CDD" id="cd04081">
    <property type="entry name" value="CBM35_galactosidase-like"/>
    <property type="match status" value="1"/>
</dbReference>
<evidence type="ECO:0000256" key="1">
    <source>
        <dbReference type="ARBA" id="ARBA00001255"/>
    </source>
</evidence>
<dbReference type="Pfam" id="PF17801">
    <property type="entry name" value="Melibiase_C"/>
    <property type="match status" value="1"/>
</dbReference>
<name>A0A9P7QG43_9HYPO</name>
<dbReference type="GO" id="GO:0004557">
    <property type="term" value="F:alpha-galactosidase activity"/>
    <property type="evidence" value="ECO:0007669"/>
    <property type="project" value="UniProtKB-EC"/>
</dbReference>
<dbReference type="EC" id="3.2.1.22" evidence="3 7"/>
<feature type="domain" description="Alpha galactosidase C-terminal" evidence="9">
    <location>
        <begin position="338"/>
        <end position="410"/>
    </location>
</feature>
<dbReference type="SUPFAM" id="SSF51445">
    <property type="entry name" value="(Trans)glycosidases"/>
    <property type="match status" value="1"/>
</dbReference>
<dbReference type="InterPro" id="IPR013780">
    <property type="entry name" value="Glyco_hydro_b"/>
</dbReference>
<dbReference type="Gene3D" id="3.20.20.70">
    <property type="entry name" value="Aldolase class I"/>
    <property type="match status" value="1"/>
</dbReference>
<keyword evidence="5 7" id="KW-0378">Hydrolase</keyword>
<dbReference type="InterPro" id="IPR002241">
    <property type="entry name" value="Glyco_hydro_27"/>
</dbReference>